<proteinExistence type="predicted"/>
<organism evidence="1 3">
    <name type="scientific">Corynebacterium singulare</name>
    <dbReference type="NCBI Taxonomy" id="161899"/>
    <lineage>
        <taxon>Bacteria</taxon>
        <taxon>Bacillati</taxon>
        <taxon>Actinomycetota</taxon>
        <taxon>Actinomycetes</taxon>
        <taxon>Mycobacteriales</taxon>
        <taxon>Corynebacteriaceae</taxon>
        <taxon>Corynebacterium</taxon>
    </lineage>
</organism>
<reference evidence="2 4" key="2">
    <citation type="submission" date="2022-02" db="EMBL/GenBank/DDBJ databases">
        <title>Uncovering new skin microbiome diversity through culturing and metagenomics.</title>
        <authorList>
            <person name="Conlan S."/>
            <person name="Deming C."/>
            <person name="Nisc Comparative Sequencing Program N."/>
            <person name="Segre J.A."/>
        </authorList>
    </citation>
    <scope>NUCLEOTIDE SEQUENCE [LARGE SCALE GENOMIC DNA]</scope>
    <source>
        <strain evidence="2 4">ACRQV</strain>
    </source>
</reference>
<dbReference type="KEGG" id="csx:CSING_00030"/>
<sequence length="148" mass="15721">MTNLTQLLQSPTRNAVVADLSTAADEAVSSLSGISGMAFKGALAAAKKADSKVLSKGINQLLPELLNALDSYWKEFEGSEQSDFGTYLDGRSSEITDTIMATADESAKDIKTPGIARTYKSLRGKASSILEPNVPTIGRVLQRHMGTV</sequence>
<dbReference type="AlphaFoldDB" id="A0A0B6EXD1"/>
<dbReference type="Proteomes" id="UP000031890">
    <property type="component" value="Chromosome"/>
</dbReference>
<dbReference type="RefSeq" id="WP_042528615.1">
    <property type="nucleotide sequence ID" value="NZ_CP010827.1"/>
</dbReference>
<keyword evidence="4" id="KW-1185">Reference proteome</keyword>
<dbReference type="OrthoDB" id="530636at2"/>
<dbReference type="Pfam" id="PF21893">
    <property type="entry name" value="DUF6918"/>
    <property type="match status" value="1"/>
</dbReference>
<protein>
    <submittedName>
        <fullName evidence="1">Uncharacterized protein</fullName>
    </submittedName>
</protein>
<evidence type="ECO:0000313" key="2">
    <source>
        <dbReference type="EMBL" id="MCG7275821.1"/>
    </source>
</evidence>
<dbReference type="HOGENOM" id="CLU_120382_0_0_11"/>
<accession>A0A0B6EXD1</accession>
<evidence type="ECO:0000313" key="1">
    <source>
        <dbReference type="EMBL" id="AJI77579.1"/>
    </source>
</evidence>
<dbReference type="EMBL" id="JAKRDF010000004">
    <property type="protein sequence ID" value="MCG7275821.1"/>
    <property type="molecule type" value="Genomic_DNA"/>
</dbReference>
<dbReference type="Proteomes" id="UP001521911">
    <property type="component" value="Unassembled WGS sequence"/>
</dbReference>
<evidence type="ECO:0000313" key="4">
    <source>
        <dbReference type="Proteomes" id="UP001521911"/>
    </source>
</evidence>
<dbReference type="EMBL" id="CP010827">
    <property type="protein sequence ID" value="AJI77579.1"/>
    <property type="molecule type" value="Genomic_DNA"/>
</dbReference>
<dbReference type="STRING" id="161899.CSING_00030"/>
<reference evidence="1 3" key="1">
    <citation type="journal article" date="2015" name="Genome Announc.">
        <title>Complete Genome Sequence and Annotation of Corynebacterium singulare DSM 44357, Isolated from a Human Semen Specimen.</title>
        <authorList>
            <person name="Merten M."/>
            <person name="Brinkrolf K."/>
            <person name="Albersmeier A."/>
            <person name="Kutter Y."/>
            <person name="Ruckert C."/>
            <person name="Tauch A."/>
        </authorList>
    </citation>
    <scope>NUCLEOTIDE SEQUENCE [LARGE SCALE GENOMIC DNA]</scope>
    <source>
        <strain evidence="1">IBS B52218</strain>
    </source>
</reference>
<name>A0A0B6EXD1_9CORY</name>
<dbReference type="InterPro" id="IPR054211">
    <property type="entry name" value="DUF6918"/>
</dbReference>
<gene>
    <name evidence="1" type="ORF">CSING_00030</name>
    <name evidence="2" type="ORF">MHK08_04990</name>
</gene>
<evidence type="ECO:0000313" key="3">
    <source>
        <dbReference type="Proteomes" id="UP000031890"/>
    </source>
</evidence>